<dbReference type="KEGG" id="eus:EUTSA_v100198801m"/>
<dbReference type="Proteomes" id="UP000030689">
    <property type="component" value="Unassembled WGS sequence"/>
</dbReference>
<protein>
    <submittedName>
        <fullName evidence="2">Uncharacterized protein</fullName>
    </submittedName>
</protein>
<dbReference type="Gramene" id="ESQ48464">
    <property type="protein sequence ID" value="ESQ48464"/>
    <property type="gene ID" value="EUTSA_v100198801mg"/>
</dbReference>
<evidence type="ECO:0000313" key="3">
    <source>
        <dbReference type="Proteomes" id="UP000030689"/>
    </source>
</evidence>
<sequence>MTSSREVKKYQNHSGSSSGKKSKNLAAICEEEYNKNHGESKERDGGSALACAESADSELRRSSRVRRIPSFLDASPPPPKKRRRLNNQGGRSSKLRRVVKEENGDSDAQDGWKS</sequence>
<feature type="non-terminal residue" evidence="2">
    <location>
        <position position="114"/>
    </location>
</feature>
<dbReference type="eggNOG" id="KOG0732">
    <property type="taxonomic scope" value="Eukaryota"/>
</dbReference>
<dbReference type="STRING" id="72664.V4LX73"/>
<evidence type="ECO:0000313" key="2">
    <source>
        <dbReference type="EMBL" id="ESQ48464.1"/>
    </source>
</evidence>
<accession>V4LX73</accession>
<feature type="region of interest" description="Disordered" evidence="1">
    <location>
        <begin position="55"/>
        <end position="114"/>
    </location>
</feature>
<feature type="region of interest" description="Disordered" evidence="1">
    <location>
        <begin position="1"/>
        <end position="24"/>
    </location>
</feature>
<reference evidence="2 3" key="1">
    <citation type="journal article" date="2013" name="Front. Plant Sci.">
        <title>The Reference Genome of the Halophytic Plant Eutrema salsugineum.</title>
        <authorList>
            <person name="Yang R."/>
            <person name="Jarvis D.E."/>
            <person name="Chen H."/>
            <person name="Beilstein M.A."/>
            <person name="Grimwood J."/>
            <person name="Jenkins J."/>
            <person name="Shu S."/>
            <person name="Prochnik S."/>
            <person name="Xin M."/>
            <person name="Ma C."/>
            <person name="Schmutz J."/>
            <person name="Wing R.A."/>
            <person name="Mitchell-Olds T."/>
            <person name="Schumaker K.S."/>
            <person name="Wang X."/>
        </authorList>
    </citation>
    <scope>NUCLEOTIDE SEQUENCE [LARGE SCALE GENOMIC DNA]</scope>
</reference>
<dbReference type="EMBL" id="KI517408">
    <property type="protein sequence ID" value="ESQ48464.1"/>
    <property type="molecule type" value="Genomic_DNA"/>
</dbReference>
<organism evidence="2 3">
    <name type="scientific">Eutrema salsugineum</name>
    <name type="common">Saltwater cress</name>
    <name type="synonym">Sisymbrium salsugineum</name>
    <dbReference type="NCBI Taxonomy" id="72664"/>
    <lineage>
        <taxon>Eukaryota</taxon>
        <taxon>Viridiplantae</taxon>
        <taxon>Streptophyta</taxon>
        <taxon>Embryophyta</taxon>
        <taxon>Tracheophyta</taxon>
        <taxon>Spermatophyta</taxon>
        <taxon>Magnoliopsida</taxon>
        <taxon>eudicotyledons</taxon>
        <taxon>Gunneridae</taxon>
        <taxon>Pentapetalae</taxon>
        <taxon>rosids</taxon>
        <taxon>malvids</taxon>
        <taxon>Brassicales</taxon>
        <taxon>Brassicaceae</taxon>
        <taxon>Eutremeae</taxon>
        <taxon>Eutrema</taxon>
    </lineage>
</organism>
<dbReference type="AlphaFoldDB" id="V4LX73"/>
<gene>
    <name evidence="2" type="ORF">EUTSA_v100198801mg</name>
</gene>
<evidence type="ECO:0000256" key="1">
    <source>
        <dbReference type="SAM" id="MobiDB-lite"/>
    </source>
</evidence>
<keyword evidence="3" id="KW-1185">Reference proteome</keyword>
<name>V4LX73_EUTSA</name>
<proteinExistence type="predicted"/>